<proteinExistence type="predicted"/>
<dbReference type="HOGENOM" id="CLU_3020495_0_0_1"/>
<dbReference type="Proteomes" id="UP000006038">
    <property type="component" value="Chromosome 8"/>
</dbReference>
<organism evidence="1">
    <name type="scientific">Oryza brachyantha</name>
    <name type="common">malo sina</name>
    <dbReference type="NCBI Taxonomy" id="4533"/>
    <lineage>
        <taxon>Eukaryota</taxon>
        <taxon>Viridiplantae</taxon>
        <taxon>Streptophyta</taxon>
        <taxon>Embryophyta</taxon>
        <taxon>Tracheophyta</taxon>
        <taxon>Spermatophyta</taxon>
        <taxon>Magnoliopsida</taxon>
        <taxon>Liliopsida</taxon>
        <taxon>Poales</taxon>
        <taxon>Poaceae</taxon>
        <taxon>BOP clade</taxon>
        <taxon>Oryzoideae</taxon>
        <taxon>Oryzeae</taxon>
        <taxon>Oryzinae</taxon>
        <taxon>Oryza</taxon>
    </lineage>
</organism>
<evidence type="ECO:0000313" key="1">
    <source>
        <dbReference type="EnsemblPlants" id="OB08G13170.1"/>
    </source>
</evidence>
<protein>
    <submittedName>
        <fullName evidence="1">Uncharacterized protein</fullName>
    </submittedName>
</protein>
<dbReference type="EnsemblPlants" id="OB08G13170.1">
    <property type="protein sequence ID" value="OB08G13170.1"/>
    <property type="gene ID" value="OB08G13170"/>
</dbReference>
<accession>J3MQD8</accession>
<evidence type="ECO:0000313" key="2">
    <source>
        <dbReference type="Proteomes" id="UP000006038"/>
    </source>
</evidence>
<keyword evidence="2" id="KW-1185">Reference proteome</keyword>
<reference evidence="1" key="1">
    <citation type="journal article" date="2013" name="Nat. Commun.">
        <title>Whole-genome sequencing of Oryza brachyantha reveals mechanisms underlying Oryza genome evolution.</title>
        <authorList>
            <person name="Chen J."/>
            <person name="Huang Q."/>
            <person name="Gao D."/>
            <person name="Wang J."/>
            <person name="Lang Y."/>
            <person name="Liu T."/>
            <person name="Li B."/>
            <person name="Bai Z."/>
            <person name="Luis Goicoechea J."/>
            <person name="Liang C."/>
            <person name="Chen C."/>
            <person name="Zhang W."/>
            <person name="Sun S."/>
            <person name="Liao Y."/>
            <person name="Zhang X."/>
            <person name="Yang L."/>
            <person name="Song C."/>
            <person name="Wang M."/>
            <person name="Shi J."/>
            <person name="Liu G."/>
            <person name="Liu J."/>
            <person name="Zhou H."/>
            <person name="Zhou W."/>
            <person name="Yu Q."/>
            <person name="An N."/>
            <person name="Chen Y."/>
            <person name="Cai Q."/>
            <person name="Wang B."/>
            <person name="Liu B."/>
            <person name="Min J."/>
            <person name="Huang Y."/>
            <person name="Wu H."/>
            <person name="Li Z."/>
            <person name="Zhang Y."/>
            <person name="Yin Y."/>
            <person name="Song W."/>
            <person name="Jiang J."/>
            <person name="Jackson S.A."/>
            <person name="Wing R.A."/>
            <person name="Wang J."/>
            <person name="Chen M."/>
        </authorList>
    </citation>
    <scope>NUCLEOTIDE SEQUENCE [LARGE SCALE GENOMIC DNA]</scope>
    <source>
        <strain evidence="1">cv. IRGC 101232</strain>
    </source>
</reference>
<name>J3MQD8_ORYBR</name>
<sequence length="56" mass="6347">MDRLIQQVLTASAAANSQSPRVSKMQPFAHACKNRAEFQRPIYRAPQLLHAMLLIQ</sequence>
<dbReference type="Gramene" id="OB08G13170.1">
    <property type="protein sequence ID" value="OB08G13170.1"/>
    <property type="gene ID" value="OB08G13170"/>
</dbReference>
<dbReference type="AlphaFoldDB" id="J3MQD8"/>
<reference evidence="1" key="2">
    <citation type="submission" date="2013-04" db="UniProtKB">
        <authorList>
            <consortium name="EnsemblPlants"/>
        </authorList>
    </citation>
    <scope>IDENTIFICATION</scope>
</reference>